<name>A0A4R4PCI1_9ACTN</name>
<dbReference type="InterPro" id="IPR011990">
    <property type="entry name" value="TPR-like_helical_dom_sf"/>
</dbReference>
<dbReference type="Proteomes" id="UP000295431">
    <property type="component" value="Unassembled WGS sequence"/>
</dbReference>
<comment type="caution">
    <text evidence="2">The sequence shown here is derived from an EMBL/GenBank/DDBJ whole genome shotgun (WGS) entry which is preliminary data.</text>
</comment>
<dbReference type="InterPro" id="IPR049052">
    <property type="entry name" value="nSTAND1"/>
</dbReference>
<accession>A0A4R4PCI1</accession>
<dbReference type="RefSeq" id="WP_131936561.1">
    <property type="nucleotide sequence ID" value="NZ_BAAAMX010000034.1"/>
</dbReference>
<dbReference type="Gene3D" id="1.25.40.10">
    <property type="entry name" value="Tetratricopeptide repeat domain"/>
    <property type="match status" value="1"/>
</dbReference>
<dbReference type="SUPFAM" id="SSF52540">
    <property type="entry name" value="P-loop containing nucleoside triphosphate hydrolases"/>
    <property type="match status" value="2"/>
</dbReference>
<protein>
    <submittedName>
        <fullName evidence="2">Tetratricopeptide repeat protein</fullName>
    </submittedName>
</protein>
<evidence type="ECO:0000313" key="2">
    <source>
        <dbReference type="EMBL" id="TDC19694.1"/>
    </source>
</evidence>
<gene>
    <name evidence="2" type="ORF">E1284_02435</name>
</gene>
<keyword evidence="3" id="KW-1185">Reference proteome</keyword>
<evidence type="ECO:0000313" key="3">
    <source>
        <dbReference type="Proteomes" id="UP000295431"/>
    </source>
</evidence>
<proteinExistence type="predicted"/>
<dbReference type="InterPro" id="IPR027417">
    <property type="entry name" value="P-loop_NTPase"/>
</dbReference>
<dbReference type="AlphaFoldDB" id="A0A4R4PCI1"/>
<dbReference type="Pfam" id="PF14559">
    <property type="entry name" value="TPR_19"/>
    <property type="match status" value="1"/>
</dbReference>
<dbReference type="Pfam" id="PF20703">
    <property type="entry name" value="nSTAND1"/>
    <property type="match status" value="1"/>
</dbReference>
<sequence>MSTRSPFVGSRPFDTDDEALFHGRDEEAAALAQLWPDRRLTVLHGPSGVGKSSLLRAGVLPRLGRRPRVDVLPIGGPAFRADFPLAALPDLNPFTFALLTSWYPDESPTRASGSSVSGLVRRNTRTDRYGDPVPVLAAVDHADLLFRAAGHWDRHRIRFAAELAEAAAQHGLHLLIAVRTENLDGLLGLLAGAGMPDEAVARFPLQPLRPAAARQAVRGPLGGTGHPLAASAPELVDELAAGETHVDPALLQMVCRRLWGELSPESGTGIAHLPRALDPILRDHCLTALARTAYEYERLPSGLTEWFRETFGGRSGGVPQTRDMPGTVLRALEDARLLSAGERGGYRLRQARLRPVVRDLGPDPASAPPEPPRLDAAETAFTSGEPELARRRARAVAAGAAGDARLRGAAECLLGTIAYHRGGTAPAVEHYEKAVNAFGAAGDTVRVGMLLAAIGRLRMDEDAAEAVNRLRAALTRLPGDLFVRTSLAQALWYAGRTQAAIAVLDDALSQDGGVPEALRLRGELLADLNRAEPALRDLDRVDHGDRPSTRAAWALARRTRDGPCGLASTEELELAADADDSGPVLLRVARVLRLGGAADTAAGLARRAVNARRPPLPRHLHKEAERLMTQ</sequence>
<feature type="domain" description="Novel STAND NTPase 1" evidence="1">
    <location>
        <begin position="6"/>
        <end position="261"/>
    </location>
</feature>
<reference evidence="2 3" key="1">
    <citation type="submission" date="2019-03" db="EMBL/GenBank/DDBJ databases">
        <title>Draft genome sequences of novel Actinobacteria.</title>
        <authorList>
            <person name="Sahin N."/>
            <person name="Ay H."/>
            <person name="Saygin H."/>
        </authorList>
    </citation>
    <scope>NUCLEOTIDE SEQUENCE [LARGE SCALE GENOMIC DNA]</scope>
    <source>
        <strain evidence="2 3">DSM 45347</strain>
    </source>
</reference>
<organism evidence="2 3">
    <name type="scientific">Actinomadura bangladeshensis</name>
    <dbReference type="NCBI Taxonomy" id="453573"/>
    <lineage>
        <taxon>Bacteria</taxon>
        <taxon>Bacillati</taxon>
        <taxon>Actinomycetota</taxon>
        <taxon>Actinomycetes</taxon>
        <taxon>Streptosporangiales</taxon>
        <taxon>Thermomonosporaceae</taxon>
        <taxon>Actinomadura</taxon>
    </lineage>
</organism>
<dbReference type="OrthoDB" id="3204522at2"/>
<evidence type="ECO:0000259" key="1">
    <source>
        <dbReference type="Pfam" id="PF20703"/>
    </source>
</evidence>
<dbReference type="SUPFAM" id="SSF48452">
    <property type="entry name" value="TPR-like"/>
    <property type="match status" value="1"/>
</dbReference>
<dbReference type="EMBL" id="SMJW01000006">
    <property type="protein sequence ID" value="TDC19694.1"/>
    <property type="molecule type" value="Genomic_DNA"/>
</dbReference>